<dbReference type="AlphaFoldDB" id="A0A8D8B1Q2"/>
<name>A0A8D8B1Q2_CULPI</name>
<protein>
    <submittedName>
        <fullName evidence="1">(northern house mosquito) hypothetical protein</fullName>
    </submittedName>
</protein>
<dbReference type="EMBL" id="HBUE01059009">
    <property type="protein sequence ID" value="CAG6467724.1"/>
    <property type="molecule type" value="Transcribed_RNA"/>
</dbReference>
<reference evidence="1" key="1">
    <citation type="submission" date="2021-05" db="EMBL/GenBank/DDBJ databases">
        <authorList>
            <person name="Alioto T."/>
            <person name="Alioto T."/>
            <person name="Gomez Garrido J."/>
        </authorList>
    </citation>
    <scope>NUCLEOTIDE SEQUENCE</scope>
</reference>
<proteinExistence type="predicted"/>
<accession>A0A8D8B1Q2</accession>
<organism evidence="1">
    <name type="scientific">Culex pipiens</name>
    <name type="common">House mosquito</name>
    <dbReference type="NCBI Taxonomy" id="7175"/>
    <lineage>
        <taxon>Eukaryota</taxon>
        <taxon>Metazoa</taxon>
        <taxon>Ecdysozoa</taxon>
        <taxon>Arthropoda</taxon>
        <taxon>Hexapoda</taxon>
        <taxon>Insecta</taxon>
        <taxon>Pterygota</taxon>
        <taxon>Neoptera</taxon>
        <taxon>Endopterygota</taxon>
        <taxon>Diptera</taxon>
        <taxon>Nematocera</taxon>
        <taxon>Culicoidea</taxon>
        <taxon>Culicidae</taxon>
        <taxon>Culicinae</taxon>
        <taxon>Culicini</taxon>
        <taxon>Culex</taxon>
        <taxon>Culex</taxon>
    </lineage>
</organism>
<evidence type="ECO:0000313" key="1">
    <source>
        <dbReference type="EMBL" id="CAG6467724.1"/>
    </source>
</evidence>
<sequence length="154" mass="16858">MLCCNLAKPIVLSISNRAEKPSAARNVSVVPGHPIVTVAQNIAIDRPSMSVISRSATPFSDHSLNRVCGHVRTIPQQRSSDIVEYCFRRKLGKVGVSTLPFMLRPDTYTRFVVITFGSIGFPSLSVCGRAALGVMMIVPYPHDVTLSQFLAIMR</sequence>